<reference evidence="3 4" key="1">
    <citation type="submission" date="2020-11" db="EMBL/GenBank/DDBJ databases">
        <title>Draft genome sequencing of a Lachnospiraceae strain isolated from anoxic soil subjected to BSD treatment.</title>
        <authorList>
            <person name="Uek A."/>
            <person name="Tonouchi A."/>
        </authorList>
    </citation>
    <scope>NUCLEOTIDE SEQUENCE [LARGE SCALE GENOMIC DNA]</scope>
    <source>
        <strain evidence="3 4">TB5</strain>
    </source>
</reference>
<dbReference type="PANTHER" id="PTHR33376">
    <property type="match status" value="1"/>
</dbReference>
<evidence type="ECO:0000313" key="4">
    <source>
        <dbReference type="Proteomes" id="UP000595897"/>
    </source>
</evidence>
<dbReference type="InterPro" id="IPR038404">
    <property type="entry name" value="TRAP_DctP_sf"/>
</dbReference>
<dbReference type="Proteomes" id="UP000595897">
    <property type="component" value="Chromosome"/>
</dbReference>
<proteinExistence type="predicted"/>
<accession>A0A7R7EPH7</accession>
<protein>
    <submittedName>
        <fullName evidence="3">C4-dicarboxylate ABC transporter</fullName>
    </submittedName>
</protein>
<keyword evidence="1 2" id="KW-0732">Signal</keyword>
<dbReference type="GO" id="GO:0055085">
    <property type="term" value="P:transmembrane transport"/>
    <property type="evidence" value="ECO:0007669"/>
    <property type="project" value="InterPro"/>
</dbReference>
<dbReference type="NCBIfam" id="TIGR00787">
    <property type="entry name" value="dctP"/>
    <property type="match status" value="1"/>
</dbReference>
<name>A0A7R7EPH7_9FIRM</name>
<dbReference type="KEGG" id="ahb:bsdtb5_38870"/>
<evidence type="ECO:0000313" key="3">
    <source>
        <dbReference type="EMBL" id="BCN32592.1"/>
    </source>
</evidence>
<dbReference type="NCBIfam" id="NF037995">
    <property type="entry name" value="TRAP_S1"/>
    <property type="match status" value="1"/>
</dbReference>
<feature type="signal peptide" evidence="2">
    <location>
        <begin position="1"/>
        <end position="19"/>
    </location>
</feature>
<gene>
    <name evidence="3" type="ORF">bsdtb5_38870</name>
</gene>
<sequence>MYKELTAVLLMMTMMVVLCSCQSKPVTTLIMTDVQQNDHPTALSSDKFASLVEEKTHGQVKIEVYHGSALGSEAEQSQQIATGGIDFARLSTSVLASYDDSLKAFQGLFVFSSDSQMWNVLNGDVGNQFLASDKLLSNGIEPLCWFSGGTRNFYNSEKEIKSPSDFNGLKLRVNTDSLFSFLTKCGASGTNIAYNDVYNSIQNGVVKGAENNWPSYISTEHYKVAKYITLDGHMSVPEMIVASKSSMDKLTKSQQKIIAECAKEASIYQKKAMISYETKAIKEAKKAGCTVTELSSSEKDEFKQIGDQVNQEVFADYQDIIQAIKAVK</sequence>
<evidence type="ECO:0000256" key="2">
    <source>
        <dbReference type="SAM" id="SignalP"/>
    </source>
</evidence>
<dbReference type="RefSeq" id="WP_271713632.1">
    <property type="nucleotide sequence ID" value="NZ_AP024169.1"/>
</dbReference>
<dbReference type="InterPro" id="IPR018389">
    <property type="entry name" value="DctP_fam"/>
</dbReference>
<dbReference type="PANTHER" id="PTHR33376:SF2">
    <property type="entry name" value="DICARBOXYLATE-BINDING PERIPLASMIC PROTEIN"/>
    <property type="match status" value="1"/>
</dbReference>
<dbReference type="Pfam" id="PF03480">
    <property type="entry name" value="DctP"/>
    <property type="match status" value="1"/>
</dbReference>
<dbReference type="PIRSF" id="PIRSF006470">
    <property type="entry name" value="DctB"/>
    <property type="match status" value="1"/>
</dbReference>
<dbReference type="EMBL" id="AP024169">
    <property type="protein sequence ID" value="BCN32592.1"/>
    <property type="molecule type" value="Genomic_DNA"/>
</dbReference>
<dbReference type="AlphaFoldDB" id="A0A7R7EPH7"/>
<dbReference type="InterPro" id="IPR004682">
    <property type="entry name" value="TRAP_DctP"/>
</dbReference>
<organism evidence="3 4">
    <name type="scientific">Anaeromicropila herbilytica</name>
    <dbReference type="NCBI Taxonomy" id="2785025"/>
    <lineage>
        <taxon>Bacteria</taxon>
        <taxon>Bacillati</taxon>
        <taxon>Bacillota</taxon>
        <taxon>Clostridia</taxon>
        <taxon>Lachnospirales</taxon>
        <taxon>Lachnospiraceae</taxon>
        <taxon>Anaeromicropila</taxon>
    </lineage>
</organism>
<dbReference type="PROSITE" id="PS51257">
    <property type="entry name" value="PROKAR_LIPOPROTEIN"/>
    <property type="match status" value="1"/>
</dbReference>
<feature type="chain" id="PRO_5038731747" evidence="2">
    <location>
        <begin position="20"/>
        <end position="328"/>
    </location>
</feature>
<dbReference type="Gene3D" id="3.40.190.170">
    <property type="entry name" value="Bacterial extracellular solute-binding protein, family 7"/>
    <property type="match status" value="1"/>
</dbReference>
<evidence type="ECO:0000256" key="1">
    <source>
        <dbReference type="ARBA" id="ARBA00022729"/>
    </source>
</evidence>
<dbReference type="GO" id="GO:0030246">
    <property type="term" value="F:carbohydrate binding"/>
    <property type="evidence" value="ECO:0007669"/>
    <property type="project" value="TreeGrafter"/>
</dbReference>
<dbReference type="GO" id="GO:0030288">
    <property type="term" value="C:outer membrane-bounded periplasmic space"/>
    <property type="evidence" value="ECO:0007669"/>
    <property type="project" value="InterPro"/>
</dbReference>
<keyword evidence="4" id="KW-1185">Reference proteome</keyword>